<protein>
    <submittedName>
        <fullName evidence="1">Uncharacterized protein</fullName>
    </submittedName>
</protein>
<reference evidence="1" key="1">
    <citation type="journal article" date="2020" name="mSystems">
        <title>Genome- and Community-Level Interaction Insights into Carbon Utilization and Element Cycling Functions of Hydrothermarchaeota in Hydrothermal Sediment.</title>
        <authorList>
            <person name="Zhou Z."/>
            <person name="Liu Y."/>
            <person name="Xu W."/>
            <person name="Pan J."/>
            <person name="Luo Z.H."/>
            <person name="Li M."/>
        </authorList>
    </citation>
    <scope>NUCLEOTIDE SEQUENCE [LARGE SCALE GENOMIC DNA]</scope>
    <source>
        <strain evidence="1">SpSt-464</strain>
    </source>
</reference>
<evidence type="ECO:0000313" key="1">
    <source>
        <dbReference type="EMBL" id="HFK24124.1"/>
    </source>
</evidence>
<organism evidence="1">
    <name type="scientific">candidate division WOR-3 bacterium</name>
    <dbReference type="NCBI Taxonomy" id="2052148"/>
    <lineage>
        <taxon>Bacteria</taxon>
        <taxon>Bacteria division WOR-3</taxon>
    </lineage>
</organism>
<name>A0A7C3N970_UNCW3</name>
<gene>
    <name evidence="1" type="ORF">ENS15_05695</name>
</gene>
<proteinExistence type="predicted"/>
<dbReference type="AlphaFoldDB" id="A0A7C3N970"/>
<dbReference type="EMBL" id="DSTT01000005">
    <property type="protein sequence ID" value="HFK24124.1"/>
    <property type="molecule type" value="Genomic_DNA"/>
</dbReference>
<comment type="caution">
    <text evidence="1">The sequence shown here is derived from an EMBL/GenBank/DDBJ whole genome shotgun (WGS) entry which is preliminary data.</text>
</comment>
<accession>A0A7C3N970</accession>
<sequence>MRKVSFYLQQIYFLKITDDTLVKCGSFQRDFLNANGSPKREKILLDLEKIDEELVYVIEF</sequence>